<accession>A0A0C3NMV9</accession>
<dbReference type="EMBL" id="KN840519">
    <property type="protein sequence ID" value="KIP06374.1"/>
    <property type="molecule type" value="Genomic_DNA"/>
</dbReference>
<organism evidence="1 2">
    <name type="scientific">Phlebiopsis gigantea (strain 11061_1 CR5-6)</name>
    <name type="common">White-rot fungus</name>
    <name type="synonym">Peniophora gigantea</name>
    <dbReference type="NCBI Taxonomy" id="745531"/>
    <lineage>
        <taxon>Eukaryota</taxon>
        <taxon>Fungi</taxon>
        <taxon>Dikarya</taxon>
        <taxon>Basidiomycota</taxon>
        <taxon>Agaricomycotina</taxon>
        <taxon>Agaricomycetes</taxon>
        <taxon>Polyporales</taxon>
        <taxon>Phanerochaetaceae</taxon>
        <taxon>Phlebiopsis</taxon>
    </lineage>
</organism>
<keyword evidence="2" id="KW-1185">Reference proteome</keyword>
<evidence type="ECO:0000313" key="1">
    <source>
        <dbReference type="EMBL" id="KIP06374.1"/>
    </source>
</evidence>
<dbReference type="STRING" id="745531.A0A0C3NMV9"/>
<name>A0A0C3NMV9_PHLG1</name>
<dbReference type="Proteomes" id="UP000053257">
    <property type="component" value="Unassembled WGS sequence"/>
</dbReference>
<dbReference type="AlphaFoldDB" id="A0A0C3NMV9"/>
<dbReference type="HOGENOM" id="CLU_094687_1_0_1"/>
<sequence length="157" mass="17578">MDGSIPQRGVIVPQPVYRAPAQFSPLHPIKFAENRQHGMNLGNAFKKNFAGLANKDVRPVISETAKKVTIRVNWPGYEAWSTVVHIVDHSFEGRPTNMAKLAHDIAKVINELKKDMSAVQPRDPNWSLEKLNLDSLLLLELRHVSAGSWQPVLSLDL</sequence>
<gene>
    <name evidence="1" type="ORF">PHLGIDRAFT_461495</name>
</gene>
<dbReference type="OrthoDB" id="2799313at2759"/>
<proteinExistence type="predicted"/>
<reference evidence="1 2" key="1">
    <citation type="journal article" date="2014" name="PLoS Genet.">
        <title>Analysis of the Phlebiopsis gigantea genome, transcriptome and secretome provides insight into its pioneer colonization strategies of wood.</title>
        <authorList>
            <person name="Hori C."/>
            <person name="Ishida T."/>
            <person name="Igarashi K."/>
            <person name="Samejima M."/>
            <person name="Suzuki H."/>
            <person name="Master E."/>
            <person name="Ferreira P."/>
            <person name="Ruiz-Duenas F.J."/>
            <person name="Held B."/>
            <person name="Canessa P."/>
            <person name="Larrondo L.F."/>
            <person name="Schmoll M."/>
            <person name="Druzhinina I.S."/>
            <person name="Kubicek C.P."/>
            <person name="Gaskell J.A."/>
            <person name="Kersten P."/>
            <person name="St John F."/>
            <person name="Glasner J."/>
            <person name="Sabat G."/>
            <person name="Splinter BonDurant S."/>
            <person name="Syed K."/>
            <person name="Yadav J."/>
            <person name="Mgbeahuruike A.C."/>
            <person name="Kovalchuk A."/>
            <person name="Asiegbu F.O."/>
            <person name="Lackner G."/>
            <person name="Hoffmeister D."/>
            <person name="Rencoret J."/>
            <person name="Gutierrez A."/>
            <person name="Sun H."/>
            <person name="Lindquist E."/>
            <person name="Barry K."/>
            <person name="Riley R."/>
            <person name="Grigoriev I.V."/>
            <person name="Henrissat B."/>
            <person name="Kues U."/>
            <person name="Berka R.M."/>
            <person name="Martinez A.T."/>
            <person name="Covert S.F."/>
            <person name="Blanchette R.A."/>
            <person name="Cullen D."/>
        </authorList>
    </citation>
    <scope>NUCLEOTIDE SEQUENCE [LARGE SCALE GENOMIC DNA]</scope>
    <source>
        <strain evidence="1 2">11061_1 CR5-6</strain>
    </source>
</reference>
<evidence type="ECO:0000313" key="2">
    <source>
        <dbReference type="Proteomes" id="UP000053257"/>
    </source>
</evidence>
<protein>
    <submittedName>
        <fullName evidence="1">Uncharacterized protein</fullName>
    </submittedName>
</protein>